<dbReference type="NCBIfam" id="NF003727">
    <property type="entry name" value="PRK05330.1"/>
    <property type="match status" value="1"/>
</dbReference>
<dbReference type="Proteomes" id="UP000265515">
    <property type="component" value="Unassembled WGS sequence"/>
</dbReference>
<dbReference type="GO" id="GO:0004109">
    <property type="term" value="F:coproporphyrinogen oxidase activity"/>
    <property type="evidence" value="ECO:0007669"/>
    <property type="project" value="UniProtKB-EC"/>
</dbReference>
<dbReference type="UniPathway" id="UPA00251">
    <property type="reaction ID" value="UER00322"/>
</dbReference>
<dbReference type="GO" id="GO:0006782">
    <property type="term" value="P:protoporphyrinogen IX biosynthetic process"/>
    <property type="evidence" value="ECO:0007669"/>
    <property type="project" value="UniProtKB-UniPathway"/>
</dbReference>
<organism evidence="3 4">
    <name type="scientific">Chara braunii</name>
    <name type="common">Braun's stonewort</name>
    <dbReference type="NCBI Taxonomy" id="69332"/>
    <lineage>
        <taxon>Eukaryota</taxon>
        <taxon>Viridiplantae</taxon>
        <taxon>Streptophyta</taxon>
        <taxon>Charophyceae</taxon>
        <taxon>Charales</taxon>
        <taxon>Characeae</taxon>
        <taxon>Chara</taxon>
    </lineage>
</organism>
<feature type="region of interest" description="Disordered" evidence="2">
    <location>
        <begin position="75"/>
        <end position="95"/>
    </location>
</feature>
<comment type="caution">
    <text evidence="3">The sequence shown here is derived from an EMBL/GenBank/DDBJ whole genome shotgun (WGS) entry which is preliminary data.</text>
</comment>
<evidence type="ECO:0000313" key="3">
    <source>
        <dbReference type="EMBL" id="GBG61822.1"/>
    </source>
</evidence>
<dbReference type="Pfam" id="PF01218">
    <property type="entry name" value="Coprogen_oxidas"/>
    <property type="match status" value="1"/>
</dbReference>
<evidence type="ECO:0000313" key="4">
    <source>
        <dbReference type="Proteomes" id="UP000265515"/>
    </source>
</evidence>
<dbReference type="Gene3D" id="3.40.1500.10">
    <property type="entry name" value="Coproporphyrinogen III oxidase, aerobic"/>
    <property type="match status" value="1"/>
</dbReference>
<dbReference type="PANTHER" id="PTHR10755">
    <property type="entry name" value="COPROPORPHYRINOGEN III OXIDASE, MITOCHONDRIAL"/>
    <property type="match status" value="1"/>
</dbReference>
<accession>A0A388JVS6</accession>
<feature type="compositionally biased region" description="Polar residues" evidence="2">
    <location>
        <begin position="86"/>
        <end position="95"/>
    </location>
</feature>
<dbReference type="OrthoDB" id="15318at2759"/>
<comment type="catalytic activity">
    <reaction evidence="1">
        <text>coproporphyrinogen III + O2 + 2 H(+) = protoporphyrinogen IX + 2 CO2 + 2 H2O</text>
        <dbReference type="Rhea" id="RHEA:18257"/>
        <dbReference type="ChEBI" id="CHEBI:15377"/>
        <dbReference type="ChEBI" id="CHEBI:15378"/>
        <dbReference type="ChEBI" id="CHEBI:15379"/>
        <dbReference type="ChEBI" id="CHEBI:16526"/>
        <dbReference type="ChEBI" id="CHEBI:57307"/>
        <dbReference type="ChEBI" id="CHEBI:57309"/>
        <dbReference type="EC" id="1.3.3.3"/>
    </reaction>
</comment>
<proteinExistence type="predicted"/>
<feature type="region of interest" description="Disordered" evidence="2">
    <location>
        <begin position="405"/>
        <end position="431"/>
    </location>
</feature>
<dbReference type="InterPro" id="IPR036406">
    <property type="entry name" value="Coprogen_oxidase_aer_sf"/>
</dbReference>
<name>A0A388JVS6_CHABU</name>
<protein>
    <submittedName>
        <fullName evidence="3">Uncharacterized protein</fullName>
    </submittedName>
</protein>
<keyword evidence="4" id="KW-1185">Reference proteome</keyword>
<sequence length="541" mass="60617">MAHVTTKALPIMKCHNRLSECLDQSSDSPQQLRCGSSFLTLPCSFKPRAERRPSCTFTGNLTHRYELATAEVTNRWTGGSKRGKGRQTTSKQGTANTLSLMRSGSNHASRRCGVLPPHSWTPVRKIRSSVRRNPTWSGPRRETERVVLSENALLLSLLSRNPHLVRTQRTHHQPQRLHSACIRCSLSTSASASSKIEVDHVFSHGAFEQFLFVLQSSVCDVAAAADGSGRQFLVDEWQSKNEQRSGHGITRVLEGGDLLEKAAANVSVIRGVLSGERAKAMSSRGQQAQAGQPYFAGSLSLVFHSRHPFVPTFRSDIRYFEIEGCEGEGGGWFGGGADLTPSYIFEDDVREFHGYYRKLCDRYEPHLYPSFKSLCDKYFYLPARREHRGVGGIFFDDLKGIEQSAHGSVEPTPATGSNNREGDNVGGLGRRDKDRAFTAAYAFVREVGESFMPSYLPLAQRRRKDAYGEKERQWQLIRRGRYLEFNLLYDRGVRFGLDGGRIESIMVSAPPLIAWRYNVVAEEGSPEARLVQVLRNPQEWA</sequence>
<gene>
    <name evidence="3" type="ORF">CBR_g23778</name>
</gene>
<dbReference type="SUPFAM" id="SSF102886">
    <property type="entry name" value="Coproporphyrinogen III oxidase"/>
    <property type="match status" value="1"/>
</dbReference>
<dbReference type="EMBL" id="BFEA01000023">
    <property type="protein sequence ID" value="GBG61822.1"/>
    <property type="molecule type" value="Genomic_DNA"/>
</dbReference>
<dbReference type="PRINTS" id="PR00073">
    <property type="entry name" value="COPRGNOXDASE"/>
</dbReference>
<dbReference type="PANTHER" id="PTHR10755:SF3">
    <property type="entry name" value="COPROPORPHYRINOGEN OXIDASE"/>
    <property type="match status" value="1"/>
</dbReference>
<dbReference type="AlphaFoldDB" id="A0A388JVS6"/>
<evidence type="ECO:0000256" key="1">
    <source>
        <dbReference type="ARBA" id="ARBA00049102"/>
    </source>
</evidence>
<dbReference type="InterPro" id="IPR001260">
    <property type="entry name" value="Coprogen_oxidase_aer"/>
</dbReference>
<dbReference type="GO" id="GO:0005737">
    <property type="term" value="C:cytoplasm"/>
    <property type="evidence" value="ECO:0007669"/>
    <property type="project" value="TreeGrafter"/>
</dbReference>
<reference evidence="3 4" key="1">
    <citation type="journal article" date="2018" name="Cell">
        <title>The Chara Genome: Secondary Complexity and Implications for Plant Terrestrialization.</title>
        <authorList>
            <person name="Nishiyama T."/>
            <person name="Sakayama H."/>
            <person name="Vries J.D."/>
            <person name="Buschmann H."/>
            <person name="Saint-Marcoux D."/>
            <person name="Ullrich K.K."/>
            <person name="Haas F.B."/>
            <person name="Vanderstraeten L."/>
            <person name="Becker D."/>
            <person name="Lang D."/>
            <person name="Vosolsobe S."/>
            <person name="Rombauts S."/>
            <person name="Wilhelmsson P.K.I."/>
            <person name="Janitza P."/>
            <person name="Kern R."/>
            <person name="Heyl A."/>
            <person name="Rumpler F."/>
            <person name="Villalobos L.I.A.C."/>
            <person name="Clay J.M."/>
            <person name="Skokan R."/>
            <person name="Toyoda A."/>
            <person name="Suzuki Y."/>
            <person name="Kagoshima H."/>
            <person name="Schijlen E."/>
            <person name="Tajeshwar N."/>
            <person name="Catarino B."/>
            <person name="Hetherington A.J."/>
            <person name="Saltykova A."/>
            <person name="Bonnot C."/>
            <person name="Breuninger H."/>
            <person name="Symeonidi A."/>
            <person name="Radhakrishnan G.V."/>
            <person name="Van Nieuwerburgh F."/>
            <person name="Deforce D."/>
            <person name="Chang C."/>
            <person name="Karol K.G."/>
            <person name="Hedrich R."/>
            <person name="Ulvskov P."/>
            <person name="Glockner G."/>
            <person name="Delwiche C.F."/>
            <person name="Petrasek J."/>
            <person name="Van de Peer Y."/>
            <person name="Friml J."/>
            <person name="Beilby M."/>
            <person name="Dolan L."/>
            <person name="Kohara Y."/>
            <person name="Sugano S."/>
            <person name="Fujiyama A."/>
            <person name="Delaux P.-M."/>
            <person name="Quint M."/>
            <person name="TheiBen G."/>
            <person name="Hagemann M."/>
            <person name="Harholt J."/>
            <person name="Dunand C."/>
            <person name="Zachgo S."/>
            <person name="Langdale J."/>
            <person name="Maumus F."/>
            <person name="Straeten D.V.D."/>
            <person name="Gould S.B."/>
            <person name="Rensing S.A."/>
        </authorList>
    </citation>
    <scope>NUCLEOTIDE SEQUENCE [LARGE SCALE GENOMIC DNA]</scope>
    <source>
        <strain evidence="3 4">S276</strain>
    </source>
</reference>
<dbReference type="STRING" id="69332.A0A388JVS6"/>
<dbReference type="Gramene" id="GBG61822">
    <property type="protein sequence ID" value="GBG61822"/>
    <property type="gene ID" value="CBR_g23778"/>
</dbReference>
<evidence type="ECO:0000256" key="2">
    <source>
        <dbReference type="SAM" id="MobiDB-lite"/>
    </source>
</evidence>